<protein>
    <recommendedName>
        <fullName evidence="13">Cyclic nucleotide-binding domain-containing protein</fullName>
    </recommendedName>
</protein>
<evidence type="ECO:0000256" key="3">
    <source>
        <dbReference type="ARBA" id="ARBA00022538"/>
    </source>
</evidence>
<evidence type="ECO:0000256" key="12">
    <source>
        <dbReference type="SAM" id="MobiDB-lite"/>
    </source>
</evidence>
<dbReference type="SUPFAM" id="SSF51206">
    <property type="entry name" value="cAMP-binding domain-like"/>
    <property type="match status" value="1"/>
</dbReference>
<feature type="region of interest" description="Disordered" evidence="12">
    <location>
        <begin position="23"/>
        <end position="84"/>
    </location>
</feature>
<keyword evidence="9" id="KW-0406">Ion transport</keyword>
<evidence type="ECO:0000256" key="9">
    <source>
        <dbReference type="ARBA" id="ARBA00023065"/>
    </source>
</evidence>
<feature type="domain" description="Cyclic nucleotide-binding" evidence="13">
    <location>
        <begin position="568"/>
        <end position="682"/>
    </location>
</feature>
<keyword evidence="5" id="KW-0631">Potassium channel</keyword>
<keyword evidence="4" id="KW-0812">Transmembrane</keyword>
<evidence type="ECO:0000256" key="7">
    <source>
        <dbReference type="ARBA" id="ARBA00022958"/>
    </source>
</evidence>
<gene>
    <name evidence="14" type="ORF">CTAYLR_008904</name>
</gene>
<dbReference type="InterPro" id="IPR050818">
    <property type="entry name" value="KCNH_animal-type"/>
</dbReference>
<dbReference type="PROSITE" id="PS50042">
    <property type="entry name" value="CNMP_BINDING_3"/>
    <property type="match status" value="1"/>
</dbReference>
<organism evidence="14 15">
    <name type="scientific">Chrysophaeum taylorii</name>
    <dbReference type="NCBI Taxonomy" id="2483200"/>
    <lineage>
        <taxon>Eukaryota</taxon>
        <taxon>Sar</taxon>
        <taxon>Stramenopiles</taxon>
        <taxon>Ochrophyta</taxon>
        <taxon>Pelagophyceae</taxon>
        <taxon>Pelagomonadales</taxon>
        <taxon>Pelagomonadaceae</taxon>
        <taxon>Chrysophaeum</taxon>
    </lineage>
</organism>
<dbReference type="InterPro" id="IPR018490">
    <property type="entry name" value="cNMP-bd_dom_sf"/>
</dbReference>
<dbReference type="PANTHER" id="PTHR10217:SF435">
    <property type="entry name" value="POTASSIUM VOLTAGE-GATED CHANNEL PROTEIN EAG"/>
    <property type="match status" value="1"/>
</dbReference>
<dbReference type="InterPro" id="IPR005821">
    <property type="entry name" value="Ion_trans_dom"/>
</dbReference>
<dbReference type="Gene3D" id="1.10.287.630">
    <property type="entry name" value="Helix hairpin bin"/>
    <property type="match status" value="1"/>
</dbReference>
<evidence type="ECO:0000256" key="1">
    <source>
        <dbReference type="ARBA" id="ARBA00004141"/>
    </source>
</evidence>
<evidence type="ECO:0000256" key="6">
    <source>
        <dbReference type="ARBA" id="ARBA00022882"/>
    </source>
</evidence>
<feature type="region of interest" description="Disordered" evidence="12">
    <location>
        <begin position="500"/>
        <end position="521"/>
    </location>
</feature>
<dbReference type="SMART" id="SM00100">
    <property type="entry name" value="cNMP"/>
    <property type="match status" value="1"/>
</dbReference>
<keyword evidence="8" id="KW-1133">Transmembrane helix</keyword>
<dbReference type="SUPFAM" id="SSF81324">
    <property type="entry name" value="Voltage-gated potassium channels"/>
    <property type="match status" value="1"/>
</dbReference>
<feature type="compositionally biased region" description="Acidic residues" evidence="12">
    <location>
        <begin position="74"/>
        <end position="84"/>
    </location>
</feature>
<keyword evidence="2" id="KW-0813">Transport</keyword>
<name>A0AAD7XMY5_9STRA</name>
<dbReference type="GO" id="GO:0005249">
    <property type="term" value="F:voltage-gated potassium channel activity"/>
    <property type="evidence" value="ECO:0007669"/>
    <property type="project" value="InterPro"/>
</dbReference>
<feature type="compositionally biased region" description="Basic and acidic residues" evidence="12">
    <location>
        <begin position="36"/>
        <end position="54"/>
    </location>
</feature>
<dbReference type="PRINTS" id="PR01463">
    <property type="entry name" value="EAGCHANLFMLY"/>
</dbReference>
<evidence type="ECO:0000313" key="14">
    <source>
        <dbReference type="EMBL" id="KAJ8607873.1"/>
    </source>
</evidence>
<proteinExistence type="predicted"/>
<dbReference type="AlphaFoldDB" id="A0AAD7XMY5"/>
<keyword evidence="3" id="KW-0633">Potassium transport</keyword>
<sequence length="782" mass="86280">MSASMDRLERLIALNNNDEASVVGSRRASFSSIADTSEHAQRSSIRSSKDKYEISRSLSEDDGFFSDKNPSEGGDGEDEPVPEMVVDDEPLKVQKRRGAFWVRRSKQLQVHPTATPIDETAMIKLQGEHLLGESCRRLLKEHGDNSKRKRSCSMQLRANSNERNSWDVVLACAILWEAVATPFALSFQDQGWNDHGFRACERAVYVVFVADIFVNFRTTYYLGEREIRDSKLIARHYVTSRWFPLDLITTLPGEQIAKALASEDFTTYREGGRAATLLKVVRLLRVVRGGGKLFRRSAEQHAYGSVVLRLSQLLAFIALNLHWSACCFYAAVSPSFAREYRLDVPASVPTACETVCGGRASTSDCVRCVEIYSNNVVVEWRHVGLATRYLKVVYIAASFILGLGAVNPLSNVETVLAVCMSIYGACLQATVFGAVAVLLSSLDAEVTEHRQKVMNVASRMRRMHLPKSLRDRVCHYFHMMWKLEQMTGISLAGATNALQETPLHDDDDDGGGGGGGGGGTTKLVLEEEKKAAFSARTERTSFLDELSPNLRTEVKMHLFSEMLKQNPIFVLCQPDLIEELVLCLFTTVYLPGDRVLKAGEVNAWMGFLGTNGRLAVLQRKKSKDEGSSEGGGGGGGGNTTLLYILYEGDLVGELGMLFHVRRATAVEAVVCVRLHVLNRAAYVALKARFKTDCRLLEREIEATMIKRGRVSATDYEQILAYKAKQRIAERTKAAAAARSSSSSSKAIMKPRVDAIIASMGCSSPEVDSARAAGTDRLPKIVL</sequence>
<reference evidence="14" key="1">
    <citation type="submission" date="2023-01" db="EMBL/GenBank/DDBJ databases">
        <title>Metagenome sequencing of chrysophaentin producing Chrysophaeum taylorii.</title>
        <authorList>
            <person name="Davison J."/>
            <person name="Bewley C."/>
        </authorList>
    </citation>
    <scope>NUCLEOTIDE SEQUENCE</scope>
    <source>
        <strain evidence="14">NIES-1699</strain>
    </source>
</reference>
<evidence type="ECO:0000313" key="15">
    <source>
        <dbReference type="Proteomes" id="UP001230188"/>
    </source>
</evidence>
<dbReference type="PANTHER" id="PTHR10217">
    <property type="entry name" value="VOLTAGE AND LIGAND GATED POTASSIUM CHANNEL"/>
    <property type="match status" value="1"/>
</dbReference>
<dbReference type="CDD" id="cd00038">
    <property type="entry name" value="CAP_ED"/>
    <property type="match status" value="1"/>
</dbReference>
<dbReference type="GO" id="GO:0034702">
    <property type="term" value="C:monoatomic ion channel complex"/>
    <property type="evidence" value="ECO:0007669"/>
    <property type="project" value="UniProtKB-KW"/>
</dbReference>
<feature type="compositionally biased region" description="Gly residues" evidence="12">
    <location>
        <begin position="511"/>
        <end position="520"/>
    </location>
</feature>
<keyword evidence="15" id="KW-1185">Reference proteome</keyword>
<evidence type="ECO:0000256" key="8">
    <source>
        <dbReference type="ARBA" id="ARBA00022989"/>
    </source>
</evidence>
<dbReference type="EMBL" id="JAQMWT010000191">
    <property type="protein sequence ID" value="KAJ8607873.1"/>
    <property type="molecule type" value="Genomic_DNA"/>
</dbReference>
<evidence type="ECO:0000259" key="13">
    <source>
        <dbReference type="PROSITE" id="PS50042"/>
    </source>
</evidence>
<keyword evidence="11" id="KW-0407">Ion channel</keyword>
<keyword evidence="6" id="KW-0851">Voltage-gated channel</keyword>
<dbReference type="Proteomes" id="UP001230188">
    <property type="component" value="Unassembled WGS sequence"/>
</dbReference>
<dbReference type="GO" id="GO:0042391">
    <property type="term" value="P:regulation of membrane potential"/>
    <property type="evidence" value="ECO:0007669"/>
    <property type="project" value="TreeGrafter"/>
</dbReference>
<dbReference type="GO" id="GO:0005886">
    <property type="term" value="C:plasma membrane"/>
    <property type="evidence" value="ECO:0007669"/>
    <property type="project" value="TreeGrafter"/>
</dbReference>
<evidence type="ECO:0000256" key="2">
    <source>
        <dbReference type="ARBA" id="ARBA00022448"/>
    </source>
</evidence>
<evidence type="ECO:0000256" key="5">
    <source>
        <dbReference type="ARBA" id="ARBA00022826"/>
    </source>
</evidence>
<evidence type="ECO:0000256" key="4">
    <source>
        <dbReference type="ARBA" id="ARBA00022692"/>
    </source>
</evidence>
<keyword evidence="7" id="KW-0630">Potassium</keyword>
<accession>A0AAD7XMY5</accession>
<dbReference type="Pfam" id="PF00520">
    <property type="entry name" value="Ion_trans"/>
    <property type="match status" value="1"/>
</dbReference>
<evidence type="ECO:0000256" key="11">
    <source>
        <dbReference type="ARBA" id="ARBA00023303"/>
    </source>
</evidence>
<dbReference type="InterPro" id="IPR000595">
    <property type="entry name" value="cNMP-bd_dom"/>
</dbReference>
<comment type="subcellular location">
    <subcellularLocation>
        <location evidence="1">Membrane</location>
        <topology evidence="1">Multi-pass membrane protein</topology>
    </subcellularLocation>
</comment>
<dbReference type="Gene3D" id="2.60.120.10">
    <property type="entry name" value="Jelly Rolls"/>
    <property type="match status" value="1"/>
</dbReference>
<dbReference type="Gene3D" id="1.10.287.70">
    <property type="match status" value="1"/>
</dbReference>
<comment type="caution">
    <text evidence="14">The sequence shown here is derived from an EMBL/GenBank/DDBJ whole genome shotgun (WGS) entry which is preliminary data.</text>
</comment>
<dbReference type="InterPro" id="IPR014710">
    <property type="entry name" value="RmlC-like_jellyroll"/>
</dbReference>
<dbReference type="InterPro" id="IPR003938">
    <property type="entry name" value="K_chnl_volt-dep_EAG/ELK/ERG"/>
</dbReference>
<keyword evidence="10" id="KW-0472">Membrane</keyword>
<evidence type="ECO:0000256" key="10">
    <source>
        <dbReference type="ARBA" id="ARBA00023136"/>
    </source>
</evidence>